<evidence type="ECO:0000313" key="2">
    <source>
        <dbReference type="EMBL" id="TVY09420.1"/>
    </source>
</evidence>
<feature type="compositionally biased region" description="Gly residues" evidence="1">
    <location>
        <begin position="171"/>
        <end position="183"/>
    </location>
</feature>
<accession>A0A559KBB6</accession>
<dbReference type="AlphaFoldDB" id="A0A559KBB6"/>
<organism evidence="2 3">
    <name type="scientific">Paenibacillus cremeus</name>
    <dbReference type="NCBI Taxonomy" id="2163881"/>
    <lineage>
        <taxon>Bacteria</taxon>
        <taxon>Bacillati</taxon>
        <taxon>Bacillota</taxon>
        <taxon>Bacilli</taxon>
        <taxon>Bacillales</taxon>
        <taxon>Paenibacillaceae</taxon>
        <taxon>Paenibacillus</taxon>
    </lineage>
</organism>
<gene>
    <name evidence="2" type="ORF">FPZ49_13315</name>
</gene>
<evidence type="ECO:0000313" key="3">
    <source>
        <dbReference type="Proteomes" id="UP000317036"/>
    </source>
</evidence>
<feature type="compositionally biased region" description="Low complexity" evidence="1">
    <location>
        <begin position="216"/>
        <end position="242"/>
    </location>
</feature>
<dbReference type="OrthoDB" id="1650379at2"/>
<dbReference type="Pfam" id="PF06265">
    <property type="entry name" value="YutD-like"/>
    <property type="match status" value="1"/>
</dbReference>
<keyword evidence="3" id="KW-1185">Reference proteome</keyword>
<protein>
    <submittedName>
        <fullName evidence="2">DUF1027 domain-containing protein</fullName>
    </submittedName>
</protein>
<dbReference type="Proteomes" id="UP000317036">
    <property type="component" value="Unassembled WGS sequence"/>
</dbReference>
<feature type="compositionally biased region" description="Basic residues" evidence="1">
    <location>
        <begin position="184"/>
        <end position="194"/>
    </location>
</feature>
<dbReference type="RefSeq" id="WP_144847376.1">
    <property type="nucleotide sequence ID" value="NZ_VNJI01000014.1"/>
</dbReference>
<comment type="caution">
    <text evidence="2">The sequence shown here is derived from an EMBL/GenBank/DDBJ whole genome shotgun (WGS) entry which is preliminary data.</text>
</comment>
<sequence>MIHIAGRTYEVLIDHKNGWRPEAFRDRYSEVLDRYDYIVGDWGYSQLRLRGFFKDTHPKATKDSMFSTLQDYLNEYCNFGCAYFIIEKVPNKQGEHGELLPISEDDLMLDVELPQEQPAAVHASAVPARSHEGRHAGGQASHGGGASSGQQKSQGGERHERHGQQSHAQQGGRGEGGGGGGHRGSGHKTHHRSHQGQSQKPHQGGSSGGRHHKPHQNQGQGQGQNQSQGQGSSKPKHSSPSA</sequence>
<reference evidence="2 3" key="1">
    <citation type="submission" date="2019-07" db="EMBL/GenBank/DDBJ databases">
        <authorList>
            <person name="Kim J."/>
        </authorList>
    </citation>
    <scope>NUCLEOTIDE SEQUENCE [LARGE SCALE GENOMIC DNA]</scope>
    <source>
        <strain evidence="2 3">JC52</strain>
    </source>
</reference>
<dbReference type="InterPro" id="IPR009370">
    <property type="entry name" value="YutD-like"/>
</dbReference>
<proteinExistence type="predicted"/>
<evidence type="ECO:0000256" key="1">
    <source>
        <dbReference type="SAM" id="MobiDB-lite"/>
    </source>
</evidence>
<dbReference type="Gene3D" id="3.50.4.20">
    <property type="match status" value="1"/>
</dbReference>
<dbReference type="InterPro" id="IPR038141">
    <property type="entry name" value="YutD-like_sf"/>
</dbReference>
<name>A0A559KBB6_9BACL</name>
<dbReference type="EMBL" id="VNJI01000014">
    <property type="protein sequence ID" value="TVY09420.1"/>
    <property type="molecule type" value="Genomic_DNA"/>
</dbReference>
<feature type="region of interest" description="Disordered" evidence="1">
    <location>
        <begin position="118"/>
        <end position="242"/>
    </location>
</feature>